<evidence type="ECO:0000313" key="2">
    <source>
        <dbReference type="EMBL" id="TDU28448.1"/>
    </source>
</evidence>
<accession>A0A4R7P484</accession>
<comment type="caution">
    <text evidence="2">The sequence shown here is derived from an EMBL/GenBank/DDBJ whole genome shotgun (WGS) entry which is preliminary data.</text>
</comment>
<gene>
    <name evidence="2" type="ORF">DFR24_2818</name>
</gene>
<dbReference type="AlphaFoldDB" id="A0A4R7P484"/>
<dbReference type="EMBL" id="SOBT01000009">
    <property type="protein sequence ID" value="TDU28448.1"/>
    <property type="molecule type" value="Genomic_DNA"/>
</dbReference>
<keyword evidence="3" id="KW-1185">Reference proteome</keyword>
<dbReference type="Proteomes" id="UP000295341">
    <property type="component" value="Unassembled WGS sequence"/>
</dbReference>
<sequence>MDERLSLLSAIVIGLLAGLSLSSLALIAMWFDETSAFMDQIRLKEANAKKRAEYAKTMAGLAKDPK</sequence>
<evidence type="ECO:0000313" key="3">
    <source>
        <dbReference type="Proteomes" id="UP000295341"/>
    </source>
</evidence>
<evidence type="ECO:0000256" key="1">
    <source>
        <dbReference type="SAM" id="Phobius"/>
    </source>
</evidence>
<keyword evidence="1" id="KW-0812">Transmembrane</keyword>
<keyword evidence="1" id="KW-1133">Transmembrane helix</keyword>
<feature type="transmembrane region" description="Helical" evidence="1">
    <location>
        <begin position="7"/>
        <end position="31"/>
    </location>
</feature>
<proteinExistence type="predicted"/>
<name>A0A4R7P484_9GAMM</name>
<organism evidence="2 3">
    <name type="scientific">Panacagrimonas perspica</name>
    <dbReference type="NCBI Taxonomy" id="381431"/>
    <lineage>
        <taxon>Bacteria</taxon>
        <taxon>Pseudomonadati</taxon>
        <taxon>Pseudomonadota</taxon>
        <taxon>Gammaproteobacteria</taxon>
        <taxon>Nevskiales</taxon>
        <taxon>Nevskiaceae</taxon>
        <taxon>Panacagrimonas</taxon>
    </lineage>
</organism>
<protein>
    <submittedName>
        <fullName evidence="2">Uncharacterized protein</fullName>
    </submittedName>
</protein>
<keyword evidence="1" id="KW-0472">Membrane</keyword>
<reference evidence="2 3" key="1">
    <citation type="submission" date="2019-03" db="EMBL/GenBank/DDBJ databases">
        <title>Genomic Encyclopedia of Type Strains, Phase IV (KMG-IV): sequencing the most valuable type-strain genomes for metagenomic binning, comparative biology and taxonomic classification.</title>
        <authorList>
            <person name="Goeker M."/>
        </authorList>
    </citation>
    <scope>NUCLEOTIDE SEQUENCE [LARGE SCALE GENOMIC DNA]</scope>
    <source>
        <strain evidence="2 3">DSM 26377</strain>
    </source>
</reference>